<dbReference type="Pfam" id="PF12867">
    <property type="entry name" value="DinB_2"/>
    <property type="match status" value="1"/>
</dbReference>
<dbReference type="Gene3D" id="1.20.120.450">
    <property type="entry name" value="dinb family like domain"/>
    <property type="match status" value="1"/>
</dbReference>
<name>A0ABP9G191_9SPHI</name>
<dbReference type="InterPro" id="IPR024775">
    <property type="entry name" value="DinB-like"/>
</dbReference>
<sequence>MMYVWYMKSTITFLSLLWLCTFACLAQPNASKNKTFAINYLKQTETDVLNSVKGLSKAQLSFKPDSAWSIEECIKHIAASEKELWAMVDGALKAPANPALRANIKSTDSALVKAVEDRSHKAKTFAALEPANSPYKTVPEAIAAFKENREKLIAFMQSASEDNLRNHVSTLPLGTYDAQQLILLIAAHSKRHTSQIKEVMANPAFPKK</sequence>
<dbReference type="Proteomes" id="UP001501436">
    <property type="component" value="Unassembled WGS sequence"/>
</dbReference>
<feature type="signal peptide" evidence="1">
    <location>
        <begin position="1"/>
        <end position="26"/>
    </location>
</feature>
<dbReference type="InterPro" id="IPR034660">
    <property type="entry name" value="DinB/YfiT-like"/>
</dbReference>
<organism evidence="3 4">
    <name type="scientific">Mucilaginibacter defluvii</name>
    <dbReference type="NCBI Taxonomy" id="1196019"/>
    <lineage>
        <taxon>Bacteria</taxon>
        <taxon>Pseudomonadati</taxon>
        <taxon>Bacteroidota</taxon>
        <taxon>Sphingobacteriia</taxon>
        <taxon>Sphingobacteriales</taxon>
        <taxon>Sphingobacteriaceae</taxon>
        <taxon>Mucilaginibacter</taxon>
    </lineage>
</organism>
<evidence type="ECO:0000313" key="4">
    <source>
        <dbReference type="Proteomes" id="UP001501436"/>
    </source>
</evidence>
<dbReference type="SUPFAM" id="SSF109854">
    <property type="entry name" value="DinB/YfiT-like putative metalloenzymes"/>
    <property type="match status" value="1"/>
</dbReference>
<evidence type="ECO:0000313" key="3">
    <source>
        <dbReference type="EMBL" id="GAA4925667.1"/>
    </source>
</evidence>
<protein>
    <recommendedName>
        <fullName evidence="2">DinB-like domain-containing protein</fullName>
    </recommendedName>
</protein>
<evidence type="ECO:0000256" key="1">
    <source>
        <dbReference type="SAM" id="SignalP"/>
    </source>
</evidence>
<keyword evidence="4" id="KW-1185">Reference proteome</keyword>
<comment type="caution">
    <text evidence="3">The sequence shown here is derived from an EMBL/GenBank/DDBJ whole genome shotgun (WGS) entry which is preliminary data.</text>
</comment>
<evidence type="ECO:0000259" key="2">
    <source>
        <dbReference type="Pfam" id="PF12867"/>
    </source>
</evidence>
<reference evidence="4" key="1">
    <citation type="journal article" date="2019" name="Int. J. Syst. Evol. Microbiol.">
        <title>The Global Catalogue of Microorganisms (GCM) 10K type strain sequencing project: providing services to taxonomists for standard genome sequencing and annotation.</title>
        <authorList>
            <consortium name="The Broad Institute Genomics Platform"/>
            <consortium name="The Broad Institute Genome Sequencing Center for Infectious Disease"/>
            <person name="Wu L."/>
            <person name="Ma J."/>
        </authorList>
    </citation>
    <scope>NUCLEOTIDE SEQUENCE [LARGE SCALE GENOMIC DNA]</scope>
    <source>
        <strain evidence="4">JCM 18283</strain>
    </source>
</reference>
<feature type="chain" id="PRO_5046535246" description="DinB-like domain-containing protein" evidence="1">
    <location>
        <begin position="27"/>
        <end position="208"/>
    </location>
</feature>
<proteinExistence type="predicted"/>
<dbReference type="EMBL" id="BAABJI010000002">
    <property type="protein sequence ID" value="GAA4925667.1"/>
    <property type="molecule type" value="Genomic_DNA"/>
</dbReference>
<accession>A0ABP9G191</accession>
<keyword evidence="1" id="KW-0732">Signal</keyword>
<gene>
    <name evidence="3" type="ORF">GCM10023313_32800</name>
</gene>
<feature type="domain" description="DinB-like" evidence="2">
    <location>
        <begin position="41"/>
        <end position="196"/>
    </location>
</feature>